<comment type="caution">
    <text evidence="2">The sequence shown here is derived from an EMBL/GenBank/DDBJ whole genome shotgun (WGS) entry which is preliminary data.</text>
</comment>
<dbReference type="RefSeq" id="WP_386072736.1">
    <property type="nucleotide sequence ID" value="NZ_JBHTJT010000006.1"/>
</dbReference>
<evidence type="ECO:0000313" key="3">
    <source>
        <dbReference type="Proteomes" id="UP001597108"/>
    </source>
</evidence>
<gene>
    <name evidence="2" type="ORF">ACFQ2S_03475</name>
</gene>
<evidence type="ECO:0000259" key="1">
    <source>
        <dbReference type="Pfam" id="PF13524"/>
    </source>
</evidence>
<accession>A0ABW3IKR8</accession>
<proteinExistence type="predicted"/>
<feature type="domain" description="Spore protein YkvP/CgeB glycosyl transferase-like" evidence="1">
    <location>
        <begin position="226"/>
        <end position="335"/>
    </location>
</feature>
<keyword evidence="3" id="KW-1185">Reference proteome</keyword>
<evidence type="ECO:0000313" key="2">
    <source>
        <dbReference type="EMBL" id="MFD0978704.1"/>
    </source>
</evidence>
<name>A0ABW3IKR8_9RHOB</name>
<dbReference type="InterPro" id="IPR055259">
    <property type="entry name" value="YkvP/CgeB_Glyco_trans-like"/>
</dbReference>
<protein>
    <submittedName>
        <fullName evidence="2">Glycosyltransferase</fullName>
    </submittedName>
</protein>
<sequence length="341" mass="38930">MRVLYIPRSSETRKRNRRRFHRALAGYVDGPEGFFEASLHGACSVTRLTLQRALALTKKQRKSFDAVIVNSRSGLEWEDPAAALAALEGFRQPVSFFQSHDRPGAIGDDALLDRFKVIFKREPFDDLSRYDISPANASKIVPTHLSNPMEPMSHRLRWRNRTSAPAEFAWQMPKDQDVFFIGTVSENRYLERMAAWQAVLDSGLPHLGGLLPKKEFAARVPDHLVTTPLPRAEYMKTLMKTRVNLALGGIGPFTFRHLELFWAGAFTLSTPTIREIRFRVPLVDGRDYVAFETPADMIDKIRHYLDHEDERNLIARNGRAAYERLHDVKAHGREIHDALTA</sequence>
<organism evidence="2 3">
    <name type="scientific">Tropicimonas aquimaris</name>
    <dbReference type="NCBI Taxonomy" id="914152"/>
    <lineage>
        <taxon>Bacteria</taxon>
        <taxon>Pseudomonadati</taxon>
        <taxon>Pseudomonadota</taxon>
        <taxon>Alphaproteobacteria</taxon>
        <taxon>Rhodobacterales</taxon>
        <taxon>Roseobacteraceae</taxon>
        <taxon>Tropicimonas</taxon>
    </lineage>
</organism>
<reference evidence="3" key="1">
    <citation type="journal article" date="2019" name="Int. J. Syst. Evol. Microbiol.">
        <title>The Global Catalogue of Microorganisms (GCM) 10K type strain sequencing project: providing services to taxonomists for standard genome sequencing and annotation.</title>
        <authorList>
            <consortium name="The Broad Institute Genomics Platform"/>
            <consortium name="The Broad Institute Genome Sequencing Center for Infectious Disease"/>
            <person name="Wu L."/>
            <person name="Ma J."/>
        </authorList>
    </citation>
    <scope>NUCLEOTIDE SEQUENCE [LARGE SCALE GENOMIC DNA]</scope>
    <source>
        <strain evidence="3">CCUG 60524</strain>
    </source>
</reference>
<dbReference type="Proteomes" id="UP001597108">
    <property type="component" value="Unassembled WGS sequence"/>
</dbReference>
<dbReference type="EMBL" id="JBHTJT010000006">
    <property type="protein sequence ID" value="MFD0978704.1"/>
    <property type="molecule type" value="Genomic_DNA"/>
</dbReference>
<dbReference type="Pfam" id="PF13524">
    <property type="entry name" value="Glyco_trans_1_2"/>
    <property type="match status" value="1"/>
</dbReference>